<dbReference type="InterPro" id="IPR015943">
    <property type="entry name" value="WD40/YVTN_repeat-like_dom_sf"/>
</dbReference>
<dbReference type="PANTHER" id="PTHR30344">
    <property type="entry name" value="6-PHOSPHOGLUCONOLACTONASE-RELATED"/>
    <property type="match status" value="1"/>
</dbReference>
<feature type="non-terminal residue" evidence="2">
    <location>
        <position position="220"/>
    </location>
</feature>
<reference evidence="2" key="1">
    <citation type="submission" date="2018-05" db="EMBL/GenBank/DDBJ databases">
        <authorList>
            <person name="Lanie J.A."/>
            <person name="Ng W.-L."/>
            <person name="Kazmierczak K.M."/>
            <person name="Andrzejewski T.M."/>
            <person name="Davidsen T.M."/>
            <person name="Wayne K.J."/>
            <person name="Tettelin H."/>
            <person name="Glass J.I."/>
            <person name="Rusch D."/>
            <person name="Podicherti R."/>
            <person name="Tsui H.-C.T."/>
            <person name="Winkler M.E."/>
        </authorList>
    </citation>
    <scope>NUCLEOTIDE SEQUENCE</scope>
</reference>
<comment type="similarity">
    <text evidence="1">Belongs to the cycloisomerase 2 family.</text>
</comment>
<sequence>MTDYLITSIGGPEPKVIVDAIDSAGDLRRLSDLACDGPPGPLAVSPDHQHLYVSAQVDGQHLARSYRIGDDGDLTLTGQTEMGGNPCHLSTDNTGRFLLGAYYSDGMATTDPIDTDGALGGQRTSHNPTELRAHYIQTDPSNRFAFVPHVDEANCVYQFRFDEATGKLTANDPPQVSPPPGQGPRHLCFHPSGRYAYTNGEQGSSVTIWDYDESTGCLSA</sequence>
<evidence type="ECO:0000256" key="1">
    <source>
        <dbReference type="ARBA" id="ARBA00005564"/>
    </source>
</evidence>
<accession>A0A382WNP7</accession>
<dbReference type="AlphaFoldDB" id="A0A382WNP7"/>
<dbReference type="Gene3D" id="2.130.10.10">
    <property type="entry name" value="YVTN repeat-like/Quinoprotein amine dehydrogenase"/>
    <property type="match status" value="1"/>
</dbReference>
<evidence type="ECO:0008006" key="3">
    <source>
        <dbReference type="Google" id="ProtNLM"/>
    </source>
</evidence>
<dbReference type="PANTHER" id="PTHR30344:SF1">
    <property type="entry name" value="6-PHOSPHOGLUCONOLACTONASE"/>
    <property type="match status" value="1"/>
</dbReference>
<dbReference type="GO" id="GO:0017057">
    <property type="term" value="F:6-phosphogluconolactonase activity"/>
    <property type="evidence" value="ECO:0007669"/>
    <property type="project" value="TreeGrafter"/>
</dbReference>
<dbReference type="EMBL" id="UINC01161029">
    <property type="protein sequence ID" value="SVD59985.1"/>
    <property type="molecule type" value="Genomic_DNA"/>
</dbReference>
<proteinExistence type="inferred from homology"/>
<gene>
    <name evidence="2" type="ORF">METZ01_LOCUS412839</name>
</gene>
<dbReference type="InterPro" id="IPR019405">
    <property type="entry name" value="Lactonase_7-beta_prop"/>
</dbReference>
<dbReference type="SUPFAM" id="SSF50974">
    <property type="entry name" value="Nitrous oxide reductase, N-terminal domain"/>
    <property type="match status" value="1"/>
</dbReference>
<organism evidence="2">
    <name type="scientific">marine metagenome</name>
    <dbReference type="NCBI Taxonomy" id="408172"/>
    <lineage>
        <taxon>unclassified sequences</taxon>
        <taxon>metagenomes</taxon>
        <taxon>ecological metagenomes</taxon>
    </lineage>
</organism>
<dbReference type="InterPro" id="IPR050282">
    <property type="entry name" value="Cycloisomerase_2"/>
</dbReference>
<dbReference type="GO" id="GO:0005829">
    <property type="term" value="C:cytosol"/>
    <property type="evidence" value="ECO:0007669"/>
    <property type="project" value="TreeGrafter"/>
</dbReference>
<name>A0A382WNP7_9ZZZZ</name>
<dbReference type="InterPro" id="IPR011045">
    <property type="entry name" value="N2O_reductase_N"/>
</dbReference>
<protein>
    <recommendedName>
        <fullName evidence="3">6-phosphogluconolactonase</fullName>
    </recommendedName>
</protein>
<dbReference type="Pfam" id="PF10282">
    <property type="entry name" value="Lactonase"/>
    <property type="match status" value="1"/>
</dbReference>
<evidence type="ECO:0000313" key="2">
    <source>
        <dbReference type="EMBL" id="SVD59985.1"/>
    </source>
</evidence>